<feature type="binding site" evidence="6">
    <location>
        <position position="122"/>
    </location>
    <ligand>
        <name>ATP</name>
        <dbReference type="ChEBI" id="CHEBI:30616"/>
    </ligand>
</feature>
<dbReference type="Gene3D" id="1.10.510.10">
    <property type="entry name" value="Transferase(Phosphotransferase) domain 1"/>
    <property type="match status" value="2"/>
</dbReference>
<dbReference type="SUPFAM" id="SSF56112">
    <property type="entry name" value="Protein kinase-like (PK-like)"/>
    <property type="match status" value="1"/>
</dbReference>
<evidence type="ECO:0000313" key="8">
    <source>
        <dbReference type="EMBL" id="CAF3724828.1"/>
    </source>
</evidence>
<evidence type="ECO:0000313" key="9">
    <source>
        <dbReference type="Proteomes" id="UP000663865"/>
    </source>
</evidence>
<organism evidence="8 9">
    <name type="scientific">Rotaria socialis</name>
    <dbReference type="NCBI Taxonomy" id="392032"/>
    <lineage>
        <taxon>Eukaryota</taxon>
        <taxon>Metazoa</taxon>
        <taxon>Spiralia</taxon>
        <taxon>Gnathifera</taxon>
        <taxon>Rotifera</taxon>
        <taxon>Eurotatoria</taxon>
        <taxon>Bdelloidea</taxon>
        <taxon>Philodinida</taxon>
        <taxon>Philodinidae</taxon>
        <taxon>Rotaria</taxon>
    </lineage>
</organism>
<dbReference type="PROSITE" id="PS50011">
    <property type="entry name" value="PROTEIN_KINASE_DOM"/>
    <property type="match status" value="1"/>
</dbReference>
<evidence type="ECO:0000256" key="2">
    <source>
        <dbReference type="ARBA" id="ARBA00022679"/>
    </source>
</evidence>
<dbReference type="EMBL" id="CAJNYV010005121">
    <property type="protein sequence ID" value="CAF3724828.1"/>
    <property type="molecule type" value="Genomic_DNA"/>
</dbReference>
<accession>A0A818WIY8</accession>
<dbReference type="GO" id="GO:0005952">
    <property type="term" value="C:cAMP-dependent protein kinase complex"/>
    <property type="evidence" value="ECO:0007669"/>
    <property type="project" value="TreeGrafter"/>
</dbReference>
<dbReference type="Gene3D" id="3.30.200.20">
    <property type="entry name" value="Phosphorylase Kinase, domain 1"/>
    <property type="match status" value="1"/>
</dbReference>
<evidence type="ECO:0000259" key="7">
    <source>
        <dbReference type="PROSITE" id="PS50011"/>
    </source>
</evidence>
<sequence length="347" mass="40618">MPSIHALSSKLQSVSSQQKLDDEIHSILNTHTISHIQTYSYFNKDIPENMSPGELSSNFVYGDPHENLQQIESFEKRYQFSYKIERELDLHKFELIMTLGQGSFGRVLLVVFEQNKIEYALKVLDKSKIVKYSQIKHVQSEIRILNAIKHPNIIIMHSLFKDNSYIYVLMEYIGGGDLFGYINRLKFFQENVTSFFAAQIVLVFEYLHLFNIIYRDLKPVLIYEMNTGNPPFKGQSDLVLFEAICRKKPPMRTGFTLNFKKIILDLLEKDPTKRLGSSSKGSAAVKEHPWFIKINFHAIYTQQIPSPFYQYVITRSIDDCRQESIVRNEEPLVVAEQDYYEEYFKDF</sequence>
<evidence type="ECO:0000256" key="3">
    <source>
        <dbReference type="ARBA" id="ARBA00022741"/>
    </source>
</evidence>
<gene>
    <name evidence="8" type="ORF">KIK155_LOCUS28211</name>
</gene>
<keyword evidence="3 6" id="KW-0547">Nucleotide-binding</keyword>
<proteinExistence type="predicted"/>
<dbReference type="PANTHER" id="PTHR24353:SF37">
    <property type="entry name" value="CAMP-DEPENDENT PROTEIN KINASE CATALYTIC SUBUNIT PRKX"/>
    <property type="match status" value="1"/>
</dbReference>
<keyword evidence="5 6" id="KW-0067">ATP-binding</keyword>
<keyword evidence="1" id="KW-0723">Serine/threonine-protein kinase</keyword>
<dbReference type="GO" id="GO:0005524">
    <property type="term" value="F:ATP binding"/>
    <property type="evidence" value="ECO:0007669"/>
    <property type="project" value="UniProtKB-UniRule"/>
</dbReference>
<name>A0A818WIY8_9BILA</name>
<keyword evidence="2" id="KW-0808">Transferase</keyword>
<protein>
    <recommendedName>
        <fullName evidence="7">Protein kinase domain-containing protein</fullName>
    </recommendedName>
</protein>
<evidence type="ECO:0000256" key="1">
    <source>
        <dbReference type="ARBA" id="ARBA00022527"/>
    </source>
</evidence>
<reference evidence="8" key="1">
    <citation type="submission" date="2021-02" db="EMBL/GenBank/DDBJ databases">
        <authorList>
            <person name="Nowell W R."/>
        </authorList>
    </citation>
    <scope>NUCLEOTIDE SEQUENCE</scope>
</reference>
<dbReference type="InterPro" id="IPR000719">
    <property type="entry name" value="Prot_kinase_dom"/>
</dbReference>
<dbReference type="Proteomes" id="UP000663865">
    <property type="component" value="Unassembled WGS sequence"/>
</dbReference>
<dbReference type="GO" id="GO:0004691">
    <property type="term" value="F:cAMP-dependent protein kinase activity"/>
    <property type="evidence" value="ECO:0007669"/>
    <property type="project" value="TreeGrafter"/>
</dbReference>
<evidence type="ECO:0000256" key="4">
    <source>
        <dbReference type="ARBA" id="ARBA00022777"/>
    </source>
</evidence>
<keyword evidence="4" id="KW-0418">Kinase</keyword>
<feature type="domain" description="Protein kinase" evidence="7">
    <location>
        <begin position="93"/>
        <end position="347"/>
    </location>
</feature>
<dbReference type="PROSITE" id="PS00107">
    <property type="entry name" value="PROTEIN_KINASE_ATP"/>
    <property type="match status" value="1"/>
</dbReference>
<evidence type="ECO:0000256" key="6">
    <source>
        <dbReference type="PROSITE-ProRule" id="PRU10141"/>
    </source>
</evidence>
<dbReference type="PANTHER" id="PTHR24353">
    <property type="entry name" value="CYCLIC NUCLEOTIDE-DEPENDENT PROTEIN KINASE"/>
    <property type="match status" value="1"/>
</dbReference>
<dbReference type="AlphaFoldDB" id="A0A818WIY8"/>
<dbReference type="FunFam" id="3.30.200.20:FF:000042">
    <property type="entry name" value="Aurora kinase A"/>
    <property type="match status" value="1"/>
</dbReference>
<evidence type="ECO:0000256" key="5">
    <source>
        <dbReference type="ARBA" id="ARBA00022840"/>
    </source>
</evidence>
<dbReference type="Pfam" id="PF00069">
    <property type="entry name" value="Pkinase"/>
    <property type="match status" value="1"/>
</dbReference>
<dbReference type="InterPro" id="IPR017441">
    <property type="entry name" value="Protein_kinase_ATP_BS"/>
</dbReference>
<dbReference type="InterPro" id="IPR011009">
    <property type="entry name" value="Kinase-like_dom_sf"/>
</dbReference>
<comment type="caution">
    <text evidence="8">The sequence shown here is derived from an EMBL/GenBank/DDBJ whole genome shotgun (WGS) entry which is preliminary data.</text>
</comment>